<proteinExistence type="predicted"/>
<dbReference type="Proteomes" id="UP001206128">
    <property type="component" value="Unassembled WGS sequence"/>
</dbReference>
<evidence type="ECO:0000313" key="2">
    <source>
        <dbReference type="Proteomes" id="UP001206128"/>
    </source>
</evidence>
<keyword evidence="2" id="KW-1185">Reference proteome</keyword>
<evidence type="ECO:0000313" key="1">
    <source>
        <dbReference type="EMBL" id="MCP2167860.1"/>
    </source>
</evidence>
<organism evidence="1 2">
    <name type="scientific">Goodfellowiella coeruleoviolacea</name>
    <dbReference type="NCBI Taxonomy" id="334858"/>
    <lineage>
        <taxon>Bacteria</taxon>
        <taxon>Bacillati</taxon>
        <taxon>Actinomycetota</taxon>
        <taxon>Actinomycetes</taxon>
        <taxon>Pseudonocardiales</taxon>
        <taxon>Pseudonocardiaceae</taxon>
        <taxon>Goodfellowiella</taxon>
    </lineage>
</organism>
<dbReference type="RefSeq" id="WP_253775144.1">
    <property type="nucleotide sequence ID" value="NZ_JAMTCK010000011.1"/>
</dbReference>
<accession>A0AAE3GGS2</accession>
<dbReference type="EMBL" id="JAMTCK010000011">
    <property type="protein sequence ID" value="MCP2167860.1"/>
    <property type="molecule type" value="Genomic_DNA"/>
</dbReference>
<reference evidence="1" key="1">
    <citation type="submission" date="2022-06" db="EMBL/GenBank/DDBJ databases">
        <title>Genomic Encyclopedia of Archaeal and Bacterial Type Strains, Phase II (KMG-II): from individual species to whole genera.</title>
        <authorList>
            <person name="Goeker M."/>
        </authorList>
    </citation>
    <scope>NUCLEOTIDE SEQUENCE</scope>
    <source>
        <strain evidence="1">DSM 43935</strain>
    </source>
</reference>
<protein>
    <submittedName>
        <fullName evidence="1">Uncharacterized protein</fullName>
    </submittedName>
</protein>
<gene>
    <name evidence="1" type="ORF">LX83_004733</name>
</gene>
<comment type="caution">
    <text evidence="1">The sequence shown here is derived from an EMBL/GenBank/DDBJ whole genome shotgun (WGS) entry which is preliminary data.</text>
</comment>
<dbReference type="AlphaFoldDB" id="A0AAE3GGS2"/>
<sequence length="70" mass="7531">MTVPHDPRVRAALDRALELGEIGIAVAAYHRGELIVDAVAGLAGHLQAERGLRPAVRAIREIVAEREESP</sequence>
<name>A0AAE3GGS2_9PSEU</name>